<feature type="compositionally biased region" description="Low complexity" evidence="1">
    <location>
        <begin position="747"/>
        <end position="759"/>
    </location>
</feature>
<feature type="transmembrane region" description="Helical" evidence="2">
    <location>
        <begin position="882"/>
        <end position="909"/>
    </location>
</feature>
<evidence type="ECO:0000256" key="1">
    <source>
        <dbReference type="SAM" id="MobiDB-lite"/>
    </source>
</evidence>
<evidence type="ECO:0000313" key="4">
    <source>
        <dbReference type="Proteomes" id="UP001302812"/>
    </source>
</evidence>
<protein>
    <recommendedName>
        <fullName evidence="5">Transmembrane protein</fullName>
    </recommendedName>
</protein>
<feature type="region of interest" description="Disordered" evidence="1">
    <location>
        <begin position="1"/>
        <end position="73"/>
    </location>
</feature>
<reference evidence="3" key="2">
    <citation type="submission" date="2023-05" db="EMBL/GenBank/DDBJ databases">
        <authorList>
            <consortium name="Lawrence Berkeley National Laboratory"/>
            <person name="Steindorff A."/>
            <person name="Hensen N."/>
            <person name="Bonometti L."/>
            <person name="Westerberg I."/>
            <person name="Brannstrom I.O."/>
            <person name="Guillou S."/>
            <person name="Cros-Aarteil S."/>
            <person name="Calhoun S."/>
            <person name="Haridas S."/>
            <person name="Kuo A."/>
            <person name="Mondo S."/>
            <person name="Pangilinan J."/>
            <person name="Riley R."/>
            <person name="Labutti K."/>
            <person name="Andreopoulos B."/>
            <person name="Lipzen A."/>
            <person name="Chen C."/>
            <person name="Yanf M."/>
            <person name="Daum C."/>
            <person name="Ng V."/>
            <person name="Clum A."/>
            <person name="Ohm R."/>
            <person name="Martin F."/>
            <person name="Silar P."/>
            <person name="Natvig D."/>
            <person name="Lalanne C."/>
            <person name="Gautier V."/>
            <person name="Ament-Velasquez S.L."/>
            <person name="Kruys A."/>
            <person name="Hutchinson M.I."/>
            <person name="Powell A.J."/>
            <person name="Barry K."/>
            <person name="Miller A.N."/>
            <person name="Grigoriev I.V."/>
            <person name="Debuchy R."/>
            <person name="Gladieux P."/>
            <person name="Thoren M.H."/>
            <person name="Johannesson H."/>
        </authorList>
    </citation>
    <scope>NUCLEOTIDE SEQUENCE</scope>
    <source>
        <strain evidence="3">CBS 508.74</strain>
    </source>
</reference>
<proteinExistence type="predicted"/>
<evidence type="ECO:0008006" key="5">
    <source>
        <dbReference type="Google" id="ProtNLM"/>
    </source>
</evidence>
<dbReference type="Pfam" id="PF11374">
    <property type="entry name" value="DUF3176"/>
    <property type="match status" value="1"/>
</dbReference>
<feature type="region of interest" description="Disordered" evidence="1">
    <location>
        <begin position="308"/>
        <end position="341"/>
    </location>
</feature>
<reference evidence="3" key="1">
    <citation type="journal article" date="2023" name="Mol. Phylogenet. Evol.">
        <title>Genome-scale phylogeny and comparative genomics of the fungal order Sordariales.</title>
        <authorList>
            <person name="Hensen N."/>
            <person name="Bonometti L."/>
            <person name="Westerberg I."/>
            <person name="Brannstrom I.O."/>
            <person name="Guillou S."/>
            <person name="Cros-Aarteil S."/>
            <person name="Calhoun S."/>
            <person name="Haridas S."/>
            <person name="Kuo A."/>
            <person name="Mondo S."/>
            <person name="Pangilinan J."/>
            <person name="Riley R."/>
            <person name="LaButti K."/>
            <person name="Andreopoulos B."/>
            <person name="Lipzen A."/>
            <person name="Chen C."/>
            <person name="Yan M."/>
            <person name="Daum C."/>
            <person name="Ng V."/>
            <person name="Clum A."/>
            <person name="Steindorff A."/>
            <person name="Ohm R.A."/>
            <person name="Martin F."/>
            <person name="Silar P."/>
            <person name="Natvig D.O."/>
            <person name="Lalanne C."/>
            <person name="Gautier V."/>
            <person name="Ament-Velasquez S.L."/>
            <person name="Kruys A."/>
            <person name="Hutchinson M.I."/>
            <person name="Powell A.J."/>
            <person name="Barry K."/>
            <person name="Miller A.N."/>
            <person name="Grigoriev I.V."/>
            <person name="Debuchy R."/>
            <person name="Gladieux P."/>
            <person name="Hiltunen Thoren M."/>
            <person name="Johannesson H."/>
        </authorList>
    </citation>
    <scope>NUCLEOTIDE SEQUENCE</scope>
    <source>
        <strain evidence="3">CBS 508.74</strain>
    </source>
</reference>
<feature type="transmembrane region" description="Helical" evidence="2">
    <location>
        <begin position="428"/>
        <end position="449"/>
    </location>
</feature>
<feature type="compositionally biased region" description="Basic and acidic residues" evidence="1">
    <location>
        <begin position="308"/>
        <end position="323"/>
    </location>
</feature>
<sequence>MPAGPSDRYDSHSHCTSWSNTRDDYHHHRNLQAPLATASAPWTGSLTMSIPGGSGEFQREPTSMPPPQRVGTVSSGGDVFSVSPASSIHGETDDDVRGEYYGYGSVERGGGLSPSPVRQVSDLDHNNGRDAAARTGWRGPGAGEVLGLRDGGGGGGGKPGLWDLPPDPIEIPLPPPQHWRGSRELQELTQARVREAVSGRRPSLTSYGPAPMPAPIPIPNSTGTSASVSFSPVAAAAAPVAPVVTATSPTTGVEITPSSVPWQSSWQEEQTPVPPARPPGLGVRVRRHGMQNSNGSGPFMHYEDLDYFRRPSPESGEPPKDESQVGGDTMPREDTFPSIAGDDVGSPQARWWWDRQRRRRRKTTDPIDTGEGLLRGGRGGGMMAIWRYCAQWTQEVLCSLVGLACFGAIIALLKVYDGRGLPDWPLAVSLNTVVAFLTAICQVALAVPLTEGLSQLMWNSFARGDKPLGDFQTFQNAKRGPVGSAVLLCKRKGRLLGMTGATTLLTGFLLSPLTQGAITYPTRQVQGGSGTAVVSRSESYSHPEPYAVLDGSLDTREKQAIQSGIYHAVDQPVPHLQPLCSSGDCQWRNFSSLAVCAAVADVSDRLTVSEGTLSANGDIAVDTSNASLPNGLHLIGGLTTGCNLNISWPRNSTGDGVEQENFLPARMSLAFSSNGDDGRVASAIANFFIIYTSLIAERPAGPNGASSDTSTSVFQAVEVLLHFCVNTYEISTARGVSSSRVVHSSSLTTSAQQQKRQQQGEPAVMLRSRQDQGGGGSIYSVKRDDVRLLNGYILSLFSGTYSYWYGTRIGNETPTSGALGQALFRRAVPATAANNPEEYLRDVVRNMTNNVATSLSNAIRAMSPAMETGVVLARETYVHVEWAWLSFLALQMAMAASFLLGIMIQTAVWKVKIVKDSAMATLLALPPGDRAYLEEQAHLSVDGSRGSNEHTTDMTQNLQAVTCRFRTGERGWALGLSKREDG</sequence>
<accession>A0AAN6QHN8</accession>
<dbReference type="Proteomes" id="UP001302812">
    <property type="component" value="Unassembled WGS sequence"/>
</dbReference>
<evidence type="ECO:0000256" key="2">
    <source>
        <dbReference type="SAM" id="Phobius"/>
    </source>
</evidence>
<keyword evidence="2" id="KW-0812">Transmembrane</keyword>
<gene>
    <name evidence="3" type="ORF">N656DRAFT_799949</name>
</gene>
<name>A0AAN6QHN8_9PEZI</name>
<organism evidence="3 4">
    <name type="scientific">Canariomyces notabilis</name>
    <dbReference type="NCBI Taxonomy" id="2074819"/>
    <lineage>
        <taxon>Eukaryota</taxon>
        <taxon>Fungi</taxon>
        <taxon>Dikarya</taxon>
        <taxon>Ascomycota</taxon>
        <taxon>Pezizomycotina</taxon>
        <taxon>Sordariomycetes</taxon>
        <taxon>Sordariomycetidae</taxon>
        <taxon>Sordariales</taxon>
        <taxon>Chaetomiaceae</taxon>
        <taxon>Canariomyces</taxon>
    </lineage>
</organism>
<dbReference type="PANTHER" id="PTHR35394:SF5">
    <property type="entry name" value="DUF3176 DOMAIN-CONTAINING PROTEIN"/>
    <property type="match status" value="1"/>
</dbReference>
<dbReference type="RefSeq" id="XP_064668000.1">
    <property type="nucleotide sequence ID" value="XM_064817943.1"/>
</dbReference>
<keyword evidence="4" id="KW-1185">Reference proteome</keyword>
<evidence type="ECO:0000313" key="3">
    <source>
        <dbReference type="EMBL" id="KAK4110430.1"/>
    </source>
</evidence>
<keyword evidence="2" id="KW-1133">Transmembrane helix</keyword>
<keyword evidence="2" id="KW-0472">Membrane</keyword>
<feature type="region of interest" description="Disordered" evidence="1">
    <location>
        <begin position="747"/>
        <end position="777"/>
    </location>
</feature>
<dbReference type="GeneID" id="89942068"/>
<comment type="caution">
    <text evidence="3">The sequence shown here is derived from an EMBL/GenBank/DDBJ whole genome shotgun (WGS) entry which is preliminary data.</text>
</comment>
<dbReference type="PANTHER" id="PTHR35394">
    <property type="entry name" value="DUF3176 DOMAIN-CONTAINING PROTEIN"/>
    <property type="match status" value="1"/>
</dbReference>
<dbReference type="AlphaFoldDB" id="A0AAN6QHN8"/>
<feature type="transmembrane region" description="Helical" evidence="2">
    <location>
        <begin position="396"/>
        <end position="416"/>
    </location>
</feature>
<dbReference type="InterPro" id="IPR021514">
    <property type="entry name" value="DUF3176"/>
</dbReference>
<dbReference type="EMBL" id="MU853350">
    <property type="protein sequence ID" value="KAK4110430.1"/>
    <property type="molecule type" value="Genomic_DNA"/>
</dbReference>